<protein>
    <submittedName>
        <fullName evidence="1">Uncharacterized protein</fullName>
    </submittedName>
</protein>
<accession>A0A1F5VQC5</accession>
<dbReference type="Gene3D" id="3.90.1570.30">
    <property type="match status" value="1"/>
</dbReference>
<dbReference type="AlphaFoldDB" id="A0A1F5VQC5"/>
<evidence type="ECO:0000313" key="1">
    <source>
        <dbReference type="EMBL" id="OGF65672.1"/>
    </source>
</evidence>
<reference evidence="1 2" key="1">
    <citation type="journal article" date="2016" name="Nat. Commun.">
        <title>Thousands of microbial genomes shed light on interconnected biogeochemical processes in an aquifer system.</title>
        <authorList>
            <person name="Anantharaman K."/>
            <person name="Brown C.T."/>
            <person name="Hug L.A."/>
            <person name="Sharon I."/>
            <person name="Castelle C.J."/>
            <person name="Probst A.J."/>
            <person name="Thomas B.C."/>
            <person name="Singh A."/>
            <person name="Wilkins M.J."/>
            <person name="Karaoz U."/>
            <person name="Brodie E.L."/>
            <person name="Williams K.H."/>
            <person name="Hubbard S.S."/>
            <person name="Banfield J.F."/>
        </authorList>
    </citation>
    <scope>NUCLEOTIDE SEQUENCE [LARGE SCALE GENOMIC DNA]</scope>
</reference>
<gene>
    <name evidence="1" type="ORF">A2Y62_12350</name>
</gene>
<evidence type="ECO:0000313" key="2">
    <source>
        <dbReference type="Proteomes" id="UP000178943"/>
    </source>
</evidence>
<dbReference type="Gene3D" id="3.40.50.300">
    <property type="entry name" value="P-loop containing nucleotide triphosphate hydrolases"/>
    <property type="match status" value="1"/>
</dbReference>
<comment type="caution">
    <text evidence="1">The sequence shown here is derived from an EMBL/GenBank/DDBJ whole genome shotgun (WGS) entry which is preliminary data.</text>
</comment>
<proteinExistence type="predicted"/>
<dbReference type="EMBL" id="MFGW01000110">
    <property type="protein sequence ID" value="OGF65672.1"/>
    <property type="molecule type" value="Genomic_DNA"/>
</dbReference>
<dbReference type="SUPFAM" id="SSF52540">
    <property type="entry name" value="P-loop containing nucleoside triphosphate hydrolases"/>
    <property type="match status" value="1"/>
</dbReference>
<organism evidence="1 2">
    <name type="scientific">Candidatus Fischerbacteria bacterium RBG_13_37_8</name>
    <dbReference type="NCBI Taxonomy" id="1817863"/>
    <lineage>
        <taxon>Bacteria</taxon>
        <taxon>Candidatus Fischeribacteriota</taxon>
    </lineage>
</organism>
<sequence length="554" mass="64823">MKNTEEDIKLKVIMSWLKRLGFEENEMEFEKTFTIRLGKLSAKICAEEQIKIHRRLDILVKRNGENLFVIEVKTDGKKLNDNDKEQAIIYARLVNPIASIAMVTNGKESKIYRTGDKTELEQNKEAILGYKINTDDIQRIYAEALENFIGYSAENVKTFCDAQIKDNMKTLLGTSEELNKKYIPELYVPSKKLAKRIDEFLVSDKPVFAIIGESGSGKTCSMCGFAINLLKDNPVLFYRANSLYEGITKSIANDFNWVFSSYYDDIQLLKRINKIFKDRKIVIFIDAVDDWDSANKIAMLGNFASKINNLNFKLIISCKSSQWDMFLCDKGIPTPLSEEIYLSSKYYLIEPFDDEEFFTMIKKYQQVYNYYGTFGEDVLKECRKLPFLLKLFFGVARIKKIPHLNFSIKEFYDEYYKTIIDRLPNRDKEYAERILKLLARILYENNLNSIKEELLRAEGHIPNNEDIRHSLFECNILEKHKIDSEYYIGFYFQKYREKQIIIDAPIRANAEAYLDLYIKLNIGSEFCILRNMIYKTIEHELPEALEKLASLHFC</sequence>
<name>A0A1F5VQC5_9BACT</name>
<dbReference type="Proteomes" id="UP000178943">
    <property type="component" value="Unassembled WGS sequence"/>
</dbReference>
<dbReference type="InterPro" id="IPR027417">
    <property type="entry name" value="P-loop_NTPase"/>
</dbReference>